<keyword evidence="5" id="KW-0762">Sugar transport</keyword>
<evidence type="ECO:0000256" key="11">
    <source>
        <dbReference type="ARBA" id="ARBA00023136"/>
    </source>
</evidence>
<keyword evidence="10" id="KW-0626">Porin</keyword>
<comment type="similarity">
    <text evidence="2">Belongs to the BexD/CtrA/VexA family.</text>
</comment>
<feature type="domain" description="Polysaccharide export protein N-terminal" evidence="15">
    <location>
        <begin position="35"/>
        <end position="134"/>
    </location>
</feature>
<evidence type="ECO:0000256" key="5">
    <source>
        <dbReference type="ARBA" id="ARBA00022597"/>
    </source>
</evidence>
<dbReference type="InterPro" id="IPR003715">
    <property type="entry name" value="Poly_export_N"/>
</dbReference>
<keyword evidence="12" id="KW-0564">Palmitate</keyword>
<reference evidence="18" key="1">
    <citation type="journal article" date="2019" name="Int. J. Syst. Evol. Microbiol.">
        <title>The Global Catalogue of Microorganisms (GCM) 10K type strain sequencing project: providing services to taxonomists for standard genome sequencing and annotation.</title>
        <authorList>
            <consortium name="The Broad Institute Genomics Platform"/>
            <consortium name="The Broad Institute Genome Sequencing Center for Infectious Disease"/>
            <person name="Wu L."/>
            <person name="Ma J."/>
        </authorList>
    </citation>
    <scope>NUCLEOTIDE SEQUENCE [LARGE SCALE GENOMIC DNA]</scope>
    <source>
        <strain evidence="18">JCM 18283</strain>
    </source>
</reference>
<dbReference type="PANTHER" id="PTHR33619:SF3">
    <property type="entry name" value="POLYSACCHARIDE EXPORT PROTEIN GFCE-RELATED"/>
    <property type="match status" value="1"/>
</dbReference>
<dbReference type="Pfam" id="PF02563">
    <property type="entry name" value="Poly_export"/>
    <property type="match status" value="1"/>
</dbReference>
<gene>
    <name evidence="17" type="ORF">GCM10023313_13950</name>
</gene>
<dbReference type="Pfam" id="PF22461">
    <property type="entry name" value="SLBB_2"/>
    <property type="match status" value="1"/>
</dbReference>
<keyword evidence="6" id="KW-0812">Transmembrane</keyword>
<keyword evidence="4" id="KW-1134">Transmembrane beta strand</keyword>
<keyword evidence="13" id="KW-0998">Cell outer membrane</keyword>
<keyword evidence="18" id="KW-1185">Reference proteome</keyword>
<name>A0ABP9FYX8_9SPHI</name>
<dbReference type="InterPro" id="IPR049712">
    <property type="entry name" value="Poly_export"/>
</dbReference>
<evidence type="ECO:0000256" key="4">
    <source>
        <dbReference type="ARBA" id="ARBA00022452"/>
    </source>
</evidence>
<protein>
    <submittedName>
        <fullName evidence="17">Polysaccharide biosynthesis/export family protein</fullName>
    </submittedName>
</protein>
<evidence type="ECO:0000256" key="2">
    <source>
        <dbReference type="ARBA" id="ARBA00009450"/>
    </source>
</evidence>
<evidence type="ECO:0000259" key="16">
    <source>
        <dbReference type="Pfam" id="PF22461"/>
    </source>
</evidence>
<evidence type="ECO:0000256" key="9">
    <source>
        <dbReference type="ARBA" id="ARBA00023065"/>
    </source>
</evidence>
<evidence type="ECO:0000256" key="1">
    <source>
        <dbReference type="ARBA" id="ARBA00004571"/>
    </source>
</evidence>
<dbReference type="InterPro" id="IPR054765">
    <property type="entry name" value="SLBB_dom"/>
</dbReference>
<keyword evidence="7" id="KW-0732">Signal</keyword>
<dbReference type="EMBL" id="BAABJI010000002">
    <property type="protein sequence ID" value="GAA4912126.1"/>
    <property type="molecule type" value="Genomic_DNA"/>
</dbReference>
<evidence type="ECO:0000313" key="18">
    <source>
        <dbReference type="Proteomes" id="UP001501436"/>
    </source>
</evidence>
<feature type="domain" description="SLBB" evidence="16">
    <location>
        <begin position="138"/>
        <end position="217"/>
    </location>
</feature>
<dbReference type="Gene3D" id="3.10.560.10">
    <property type="entry name" value="Outer membrane lipoprotein wza domain like"/>
    <property type="match status" value="1"/>
</dbReference>
<sequence length="252" mass="27415">MAIWLLSSCSAKRNLVYLSDIADTAAYSAAITNMSEPRIQHGDILSITINNVDPETSNLFNKGILPVAASNPLQGNTGLTAQNIEGYLVDKTGSINFPSVGKIKLEGLTPEEAVGKITTAVGTLVKNPIVNVRFLNFKVTVIGEVNKPGVFNVTNNKLNILEALGLAGDMTMYGRREDVWVMHEEKGNRKITHINLNSGNALQSPAFYLQQNDVVYVKPDKMKEKQARTDTKTLSIIVAAATVITVIISRLF</sequence>
<keyword evidence="9" id="KW-0406">Ion transport</keyword>
<dbReference type="RefSeq" id="WP_345330271.1">
    <property type="nucleotide sequence ID" value="NZ_BAABJI010000002.1"/>
</dbReference>
<evidence type="ECO:0000256" key="13">
    <source>
        <dbReference type="ARBA" id="ARBA00023237"/>
    </source>
</evidence>
<evidence type="ECO:0000256" key="3">
    <source>
        <dbReference type="ARBA" id="ARBA00022448"/>
    </source>
</evidence>
<comment type="subcellular location">
    <subcellularLocation>
        <location evidence="1">Cell outer membrane</location>
        <topology evidence="1">Multi-pass membrane protein</topology>
    </subcellularLocation>
</comment>
<evidence type="ECO:0000256" key="12">
    <source>
        <dbReference type="ARBA" id="ARBA00023139"/>
    </source>
</evidence>
<keyword evidence="11" id="KW-0472">Membrane</keyword>
<proteinExistence type="inferred from homology"/>
<evidence type="ECO:0000256" key="8">
    <source>
        <dbReference type="ARBA" id="ARBA00023047"/>
    </source>
</evidence>
<keyword evidence="8" id="KW-0625">Polysaccharide transport</keyword>
<dbReference type="PANTHER" id="PTHR33619">
    <property type="entry name" value="POLYSACCHARIDE EXPORT PROTEIN GFCE-RELATED"/>
    <property type="match status" value="1"/>
</dbReference>
<dbReference type="Proteomes" id="UP001501436">
    <property type="component" value="Unassembled WGS sequence"/>
</dbReference>
<evidence type="ECO:0000313" key="17">
    <source>
        <dbReference type="EMBL" id="GAA4912126.1"/>
    </source>
</evidence>
<evidence type="ECO:0000256" key="6">
    <source>
        <dbReference type="ARBA" id="ARBA00022692"/>
    </source>
</evidence>
<evidence type="ECO:0000259" key="15">
    <source>
        <dbReference type="Pfam" id="PF02563"/>
    </source>
</evidence>
<comment type="caution">
    <text evidence="17">The sequence shown here is derived from an EMBL/GenBank/DDBJ whole genome shotgun (WGS) entry which is preliminary data.</text>
</comment>
<evidence type="ECO:0000256" key="10">
    <source>
        <dbReference type="ARBA" id="ARBA00023114"/>
    </source>
</evidence>
<accession>A0ABP9FYX8</accession>
<keyword evidence="14" id="KW-0449">Lipoprotein</keyword>
<evidence type="ECO:0000256" key="14">
    <source>
        <dbReference type="ARBA" id="ARBA00023288"/>
    </source>
</evidence>
<keyword evidence="3" id="KW-0813">Transport</keyword>
<organism evidence="17 18">
    <name type="scientific">Mucilaginibacter defluvii</name>
    <dbReference type="NCBI Taxonomy" id="1196019"/>
    <lineage>
        <taxon>Bacteria</taxon>
        <taxon>Pseudomonadati</taxon>
        <taxon>Bacteroidota</taxon>
        <taxon>Sphingobacteriia</taxon>
        <taxon>Sphingobacteriales</taxon>
        <taxon>Sphingobacteriaceae</taxon>
        <taxon>Mucilaginibacter</taxon>
    </lineage>
</organism>
<evidence type="ECO:0000256" key="7">
    <source>
        <dbReference type="ARBA" id="ARBA00022729"/>
    </source>
</evidence>